<sequence length="74" mass="8068">MTGELKGKYPSSQLPTLIVYGANDSSLGFTSRDDLKSLPHSQIAEIPDAGHACYMNQPAVFHKLLFSFLSKLSP</sequence>
<dbReference type="EMBL" id="JACVVK020000167">
    <property type="protein sequence ID" value="KAK7487256.1"/>
    <property type="molecule type" value="Genomic_DNA"/>
</dbReference>
<dbReference type="Gene3D" id="3.40.50.1820">
    <property type="entry name" value="alpha/beta hydrolase"/>
    <property type="match status" value="1"/>
</dbReference>
<accession>A0ABD0KJ42</accession>
<keyword evidence="2" id="KW-0963">Cytoplasm</keyword>
<keyword evidence="4" id="KW-1185">Reference proteome</keyword>
<evidence type="ECO:0000313" key="4">
    <source>
        <dbReference type="Proteomes" id="UP001519460"/>
    </source>
</evidence>
<dbReference type="PANTHER" id="PTHR46197:SF3">
    <property type="entry name" value="AB HYDROLASE-1 DOMAIN-CONTAINING PROTEIN"/>
    <property type="match status" value="1"/>
</dbReference>
<reference evidence="3 4" key="1">
    <citation type="journal article" date="2023" name="Sci. Data">
        <title>Genome assembly of the Korean intertidal mud-creeper Batillaria attramentaria.</title>
        <authorList>
            <person name="Patra A.K."/>
            <person name="Ho P.T."/>
            <person name="Jun S."/>
            <person name="Lee S.J."/>
            <person name="Kim Y."/>
            <person name="Won Y.J."/>
        </authorList>
    </citation>
    <scope>NUCLEOTIDE SEQUENCE [LARGE SCALE GENOMIC DNA]</scope>
    <source>
        <strain evidence="3">Wonlab-2016</strain>
    </source>
</reference>
<dbReference type="SUPFAM" id="SSF53474">
    <property type="entry name" value="alpha/beta-Hydrolases"/>
    <property type="match status" value="1"/>
</dbReference>
<dbReference type="GO" id="GO:0005737">
    <property type="term" value="C:cytoplasm"/>
    <property type="evidence" value="ECO:0007669"/>
    <property type="project" value="UniProtKB-SubCell"/>
</dbReference>
<comment type="caution">
    <text evidence="3">The sequence shown here is derived from an EMBL/GenBank/DDBJ whole genome shotgun (WGS) entry which is preliminary data.</text>
</comment>
<proteinExistence type="predicted"/>
<evidence type="ECO:0008006" key="5">
    <source>
        <dbReference type="Google" id="ProtNLM"/>
    </source>
</evidence>
<dbReference type="InterPro" id="IPR029058">
    <property type="entry name" value="AB_hydrolase_fold"/>
</dbReference>
<dbReference type="AlphaFoldDB" id="A0ABD0KJ42"/>
<name>A0ABD0KJ42_9CAEN</name>
<gene>
    <name evidence="3" type="ORF">BaRGS_00021484</name>
</gene>
<protein>
    <recommendedName>
        <fullName evidence="5">AB hydrolase-1 domain-containing protein</fullName>
    </recommendedName>
</protein>
<organism evidence="3 4">
    <name type="scientific">Batillaria attramentaria</name>
    <dbReference type="NCBI Taxonomy" id="370345"/>
    <lineage>
        <taxon>Eukaryota</taxon>
        <taxon>Metazoa</taxon>
        <taxon>Spiralia</taxon>
        <taxon>Lophotrochozoa</taxon>
        <taxon>Mollusca</taxon>
        <taxon>Gastropoda</taxon>
        <taxon>Caenogastropoda</taxon>
        <taxon>Sorbeoconcha</taxon>
        <taxon>Cerithioidea</taxon>
        <taxon>Batillariidae</taxon>
        <taxon>Batillaria</taxon>
    </lineage>
</organism>
<evidence type="ECO:0000256" key="2">
    <source>
        <dbReference type="ARBA" id="ARBA00022490"/>
    </source>
</evidence>
<evidence type="ECO:0000256" key="1">
    <source>
        <dbReference type="ARBA" id="ARBA00004496"/>
    </source>
</evidence>
<comment type="subcellular location">
    <subcellularLocation>
        <location evidence="1">Cytoplasm</location>
    </subcellularLocation>
</comment>
<dbReference type="PANTHER" id="PTHR46197">
    <property type="entry name" value="PROTEIN ABHD14B-LIKE"/>
    <property type="match status" value="1"/>
</dbReference>
<evidence type="ECO:0000313" key="3">
    <source>
        <dbReference type="EMBL" id="KAK7487256.1"/>
    </source>
</evidence>
<dbReference type="Proteomes" id="UP001519460">
    <property type="component" value="Unassembled WGS sequence"/>
</dbReference>